<dbReference type="InterPro" id="IPR033132">
    <property type="entry name" value="GH_1_N_CS"/>
</dbReference>
<reference evidence="7 8" key="1">
    <citation type="submission" date="2017-09" db="EMBL/GenBank/DDBJ databases">
        <title>Depth-based differentiation of microbial function through sediment-hosted aquifers and enrichment of novel symbionts in the deep terrestrial subsurface.</title>
        <authorList>
            <person name="Probst A.J."/>
            <person name="Ladd B."/>
            <person name="Jarett J.K."/>
            <person name="Geller-Mcgrath D.E."/>
            <person name="Sieber C.M."/>
            <person name="Emerson J.B."/>
            <person name="Anantharaman K."/>
            <person name="Thomas B.C."/>
            <person name="Malmstrom R."/>
            <person name="Stieglmeier M."/>
            <person name="Klingl A."/>
            <person name="Woyke T."/>
            <person name="Ryan C.M."/>
            <person name="Banfield J.F."/>
        </authorList>
    </citation>
    <scope>NUCLEOTIDE SEQUENCE [LARGE SCALE GENOMIC DNA]</scope>
    <source>
        <strain evidence="7">CG23_combo_of_CG06-09_8_20_14_all_42_19</strain>
    </source>
</reference>
<dbReference type="AlphaFoldDB" id="A0A2H0AKJ7"/>
<comment type="caution">
    <text evidence="7">The sequence shown here is derived from an EMBL/GenBank/DDBJ whole genome shotgun (WGS) entry which is preliminary data.</text>
</comment>
<evidence type="ECO:0000313" key="7">
    <source>
        <dbReference type="EMBL" id="PIP45939.1"/>
    </source>
</evidence>
<dbReference type="Proteomes" id="UP000230007">
    <property type="component" value="Unassembled WGS sequence"/>
</dbReference>
<evidence type="ECO:0000256" key="6">
    <source>
        <dbReference type="RuleBase" id="RU004468"/>
    </source>
</evidence>
<evidence type="ECO:0000256" key="5">
    <source>
        <dbReference type="RuleBase" id="RU003690"/>
    </source>
</evidence>
<comment type="similarity">
    <text evidence="1 5">Belongs to the glycosyl hydrolase 1 family.</text>
</comment>
<feature type="active site" description="Nucleophile" evidence="4">
    <location>
        <position position="303"/>
    </location>
</feature>
<dbReference type="InterPro" id="IPR001360">
    <property type="entry name" value="Glyco_hydro_1"/>
</dbReference>
<evidence type="ECO:0000256" key="2">
    <source>
        <dbReference type="ARBA" id="ARBA00022801"/>
    </source>
</evidence>
<dbReference type="Gene3D" id="3.20.20.80">
    <property type="entry name" value="Glycosidases"/>
    <property type="match status" value="1"/>
</dbReference>
<dbReference type="PROSITE" id="PS00572">
    <property type="entry name" value="GLYCOSYL_HYDROL_F1_1"/>
    <property type="match status" value="1"/>
</dbReference>
<dbReference type="PROSITE" id="PS00653">
    <property type="entry name" value="GLYCOSYL_HYDROL_F1_2"/>
    <property type="match status" value="1"/>
</dbReference>
<dbReference type="PRINTS" id="PR00131">
    <property type="entry name" value="GLHYDRLASE1"/>
</dbReference>
<gene>
    <name evidence="7" type="ORF">COX15_01880</name>
</gene>
<sequence>MFPPDFLWGAATSAYQVEGGNNSDWTKWHKGDAGRACDHYNRFREDFSIAKSLGHNAHRFSIEWSRIEPEEGKFNESELNHYREVILALKENGLEPFITLWHFTLPVWFAKKGGWLNKDSVRCFERYVAKVVQTYRHLGVKFWITLNEPDDIYAFEAYSRGRFPPQQKSFLKTIRVLKNLIKTHKRAYKIIHQYDPNSQVGFANNVIYFEAYGGKFMNRILKFLANRYWNFWFFRKTMPYHDFIGCNYYYHNRIKFNWLHPTKFFNRNDNCEVSDIGFEIYPEGIYHVLKNLKNYNLPVYILENGIADAKDEKREKFIKDHLYWIYKAIQKGVDVRGYFYWSLLDNFEWDKGFWPRFGLVEIDYKTFKRSVRPSALEYKKIIENRLVEA</sequence>
<evidence type="ECO:0000256" key="3">
    <source>
        <dbReference type="ARBA" id="ARBA00023295"/>
    </source>
</evidence>
<dbReference type="Pfam" id="PF00232">
    <property type="entry name" value="Glyco_hydro_1"/>
    <property type="match status" value="2"/>
</dbReference>
<dbReference type="InterPro" id="IPR017853">
    <property type="entry name" value="GH"/>
</dbReference>
<dbReference type="GO" id="GO:0008422">
    <property type="term" value="F:beta-glucosidase activity"/>
    <property type="evidence" value="ECO:0007669"/>
    <property type="project" value="TreeGrafter"/>
</dbReference>
<dbReference type="SUPFAM" id="SSF51445">
    <property type="entry name" value="(Trans)glycosidases"/>
    <property type="match status" value="1"/>
</dbReference>
<dbReference type="InterPro" id="IPR018120">
    <property type="entry name" value="Glyco_hydro_1_AS"/>
</dbReference>
<keyword evidence="3 6" id="KW-0326">Glycosidase</keyword>
<name>A0A2H0AKJ7_9BACT</name>
<dbReference type="PANTHER" id="PTHR10353:SF209">
    <property type="entry name" value="GALACTOLIPID GALACTOSYLTRANSFERASE SFR2, CHLOROPLASTIC"/>
    <property type="match status" value="1"/>
</dbReference>
<evidence type="ECO:0000256" key="4">
    <source>
        <dbReference type="PROSITE-ProRule" id="PRU10055"/>
    </source>
</evidence>
<organism evidence="7 8">
    <name type="scientific">Candidatus Colwellbacteria bacterium CG23_combo_of_CG06-09_8_20_14_all_42_19</name>
    <dbReference type="NCBI Taxonomy" id="1974541"/>
    <lineage>
        <taxon>Bacteria</taxon>
        <taxon>Candidatus Colwelliibacteriota</taxon>
    </lineage>
</organism>
<dbReference type="GO" id="GO:0005975">
    <property type="term" value="P:carbohydrate metabolic process"/>
    <property type="evidence" value="ECO:0007669"/>
    <property type="project" value="InterPro"/>
</dbReference>
<dbReference type="EMBL" id="PCSK01000042">
    <property type="protein sequence ID" value="PIP45939.1"/>
    <property type="molecule type" value="Genomic_DNA"/>
</dbReference>
<keyword evidence="2 6" id="KW-0378">Hydrolase</keyword>
<accession>A0A2H0AKJ7</accession>
<dbReference type="PANTHER" id="PTHR10353">
    <property type="entry name" value="GLYCOSYL HYDROLASE"/>
    <property type="match status" value="1"/>
</dbReference>
<evidence type="ECO:0000256" key="1">
    <source>
        <dbReference type="ARBA" id="ARBA00010838"/>
    </source>
</evidence>
<protein>
    <submittedName>
        <fullName evidence="7">Beta-glucosidase</fullName>
    </submittedName>
</protein>
<proteinExistence type="inferred from homology"/>
<evidence type="ECO:0000313" key="8">
    <source>
        <dbReference type="Proteomes" id="UP000230007"/>
    </source>
</evidence>